<keyword evidence="1" id="KW-0812">Transmembrane</keyword>
<keyword evidence="1" id="KW-1133">Transmembrane helix</keyword>
<gene>
    <name evidence="2" type="ORF">Selli2_34480</name>
</gene>
<accession>A0A9W6CHC5</accession>
<keyword evidence="1" id="KW-0472">Membrane</keyword>
<name>A0A9W6CHC5_9FIRM</name>
<reference evidence="2" key="1">
    <citation type="submission" date="2022-11" db="EMBL/GenBank/DDBJ databases">
        <title>Draft genome sequence of Sellimonas catena strain 18CBH55.</title>
        <authorList>
            <person name="Atsushi H."/>
            <person name="Moriya O."/>
            <person name="Mitsuo S."/>
        </authorList>
    </citation>
    <scope>NUCLEOTIDE SEQUENCE</scope>
    <source>
        <strain evidence="2">18CBH55</strain>
    </source>
</reference>
<evidence type="ECO:0000256" key="1">
    <source>
        <dbReference type="SAM" id="Phobius"/>
    </source>
</evidence>
<feature type="transmembrane region" description="Helical" evidence="1">
    <location>
        <begin position="57"/>
        <end position="75"/>
    </location>
</feature>
<protein>
    <recommendedName>
        <fullName evidence="4">YcxB family protein</fullName>
    </recommendedName>
</protein>
<proteinExistence type="predicted"/>
<dbReference type="AlphaFoldDB" id="A0A9W6CHC5"/>
<evidence type="ECO:0000313" key="2">
    <source>
        <dbReference type="EMBL" id="GLG92021.1"/>
    </source>
</evidence>
<sequence length="171" mass="19758">MVKYRLDLSDEKKEAAIQIALESERNVRKRKIATPILLILGILEIILAVYFFTNSRFVSGLSFLVIGALIILLAWKTKSFQKFALKKSEILLDKSFRTGIVEYTFDTEGIEVVSQTGYGKNYWSSFKKYGTMGQYIYVKRKDNKLVLIDKNDLSKDETEELMQLLSENIKH</sequence>
<dbReference type="Proteomes" id="UP001145094">
    <property type="component" value="Unassembled WGS sequence"/>
</dbReference>
<dbReference type="EMBL" id="BSCH01000033">
    <property type="protein sequence ID" value="GLG92021.1"/>
    <property type="molecule type" value="Genomic_DNA"/>
</dbReference>
<reference evidence="2" key="3">
    <citation type="journal article" date="2023" name="Int. J. Syst. Evol. Microbiol.">
        <title>Sellimonas catena sp. nov., isolated from human faeces.</title>
        <authorList>
            <person name="Hisatomi A."/>
            <person name="Ohkuma M."/>
            <person name="Sakamoto M."/>
        </authorList>
    </citation>
    <scope>NUCLEOTIDE SEQUENCE</scope>
    <source>
        <strain evidence="2">18CBH55</strain>
    </source>
</reference>
<feature type="transmembrane region" description="Helical" evidence="1">
    <location>
        <begin position="32"/>
        <end position="51"/>
    </location>
</feature>
<comment type="caution">
    <text evidence="2">The sequence shown here is derived from an EMBL/GenBank/DDBJ whole genome shotgun (WGS) entry which is preliminary data.</text>
</comment>
<organism evidence="2 3">
    <name type="scientific">Sellimonas catena</name>
    <dbReference type="NCBI Taxonomy" id="2994035"/>
    <lineage>
        <taxon>Bacteria</taxon>
        <taxon>Bacillati</taxon>
        <taxon>Bacillota</taxon>
        <taxon>Clostridia</taxon>
        <taxon>Lachnospirales</taxon>
        <taxon>Lachnospiraceae</taxon>
        <taxon>Sellimonas</taxon>
    </lineage>
</organism>
<dbReference type="RefSeq" id="WP_281845950.1">
    <property type="nucleotide sequence ID" value="NZ_BSCH01000033.1"/>
</dbReference>
<reference evidence="2" key="2">
    <citation type="submission" date="2022-11" db="EMBL/GenBank/DDBJ databases">
        <title>Draft genome sequence of Sellimonas catena strain 18CBH55.</title>
        <authorList>
            <person name="Hisatomi A."/>
            <person name="Ohkuma M."/>
            <person name="Sakamoto M."/>
        </authorList>
    </citation>
    <scope>NUCLEOTIDE SEQUENCE</scope>
    <source>
        <strain evidence="2">18CBH55</strain>
    </source>
</reference>
<evidence type="ECO:0008006" key="4">
    <source>
        <dbReference type="Google" id="ProtNLM"/>
    </source>
</evidence>
<evidence type="ECO:0000313" key="3">
    <source>
        <dbReference type="Proteomes" id="UP001145094"/>
    </source>
</evidence>